<dbReference type="HAMAP" id="MF_00230">
    <property type="entry name" value="CobT"/>
    <property type="match status" value="1"/>
</dbReference>
<evidence type="ECO:0000313" key="11">
    <source>
        <dbReference type="EMBL" id="MFD2094492.1"/>
    </source>
</evidence>
<name>A0ABW4XG63_9GAMM</name>
<comment type="similarity">
    <text evidence="2 10">Belongs to the CobT family.</text>
</comment>
<feature type="active site" description="Proton acceptor" evidence="10">
    <location>
        <position position="310"/>
    </location>
</feature>
<dbReference type="RefSeq" id="WP_345337671.1">
    <property type="nucleotide sequence ID" value="NZ_BAABLI010000003.1"/>
</dbReference>
<comment type="caution">
    <text evidence="11">The sequence shown here is derived from an EMBL/GenBank/DDBJ whole genome shotgun (WGS) entry which is preliminary data.</text>
</comment>
<evidence type="ECO:0000256" key="2">
    <source>
        <dbReference type="ARBA" id="ARBA00007110"/>
    </source>
</evidence>
<proteinExistence type="inferred from homology"/>
<protein>
    <recommendedName>
        <fullName evidence="4 10">Nicotinate-nucleotide--dimethylbenzimidazole phosphoribosyltransferase</fullName>
        <shortName evidence="10">NN:DBI PRT</shortName>
        <ecNumber evidence="3 10">2.4.2.21</ecNumber>
    </recommendedName>
    <alternativeName>
        <fullName evidence="8 10">N(1)-alpha-phosphoribosyltransferase</fullName>
    </alternativeName>
</protein>
<evidence type="ECO:0000256" key="6">
    <source>
        <dbReference type="ARBA" id="ARBA00022676"/>
    </source>
</evidence>
<dbReference type="Gene3D" id="3.40.50.10210">
    <property type="match status" value="1"/>
</dbReference>
<sequence>MWSISAVERSEENQIQATIDNKTKPQGSLGALEVIAKQVAMIQGAKLPKLKQPKFWVFAGDHGVAEESVSAFPQEVTAQMVANFCQGGAAINVFCRLNDISLSVVDAGVKGDVSGFPGVIDCSLGKGTNNFCVGPAMSIDTIELAFARSSSLLSQAAQSGTNIVGFGEMGIANTTSSAALIALLTDIPASYCVGRGTGIDADGLERKLEVIESVRDKYRGIDSPVEALATVGGFEIAMMVGAMLSAAEHKMVILVDGFIASAAALVAVKMVPEVKEYMVFCHASAESGHHYLLQELGVKPLLDLGLRLGEGTGAALAFPLVQSAVAFYNEMASFDSAGVSQ</sequence>
<evidence type="ECO:0000256" key="1">
    <source>
        <dbReference type="ARBA" id="ARBA00005049"/>
    </source>
</evidence>
<dbReference type="EC" id="2.4.2.21" evidence="3 10"/>
<comment type="function">
    <text evidence="10">Catalyzes the synthesis of alpha-ribazole-5'-phosphate from nicotinate mononucleotide (NAMN) and 5,6-dimethylbenzimidazole (DMB).</text>
</comment>
<evidence type="ECO:0000256" key="7">
    <source>
        <dbReference type="ARBA" id="ARBA00022679"/>
    </source>
</evidence>
<dbReference type="InterPro" id="IPR036087">
    <property type="entry name" value="Nict_dMeBzImd_PRibTrfase_sf"/>
</dbReference>
<evidence type="ECO:0000256" key="3">
    <source>
        <dbReference type="ARBA" id="ARBA00011991"/>
    </source>
</evidence>
<gene>
    <name evidence="10 11" type="primary">cobT</name>
    <name evidence="11" type="ORF">ACFSJ3_00715</name>
</gene>
<dbReference type="InterPro" id="IPR017846">
    <property type="entry name" value="Nict_dMeBzImd_PRibTrfase_bact"/>
</dbReference>
<dbReference type="GO" id="GO:0008939">
    <property type="term" value="F:nicotinate-nucleotide-dimethylbenzimidazole phosphoribosyltransferase activity"/>
    <property type="evidence" value="ECO:0007669"/>
    <property type="project" value="UniProtKB-EC"/>
</dbReference>
<keyword evidence="5 10" id="KW-0169">Cobalamin biosynthesis</keyword>
<comment type="catalytic activity">
    <reaction evidence="9 10">
        <text>5,6-dimethylbenzimidazole + nicotinate beta-D-ribonucleotide = alpha-ribazole 5'-phosphate + nicotinate + H(+)</text>
        <dbReference type="Rhea" id="RHEA:11196"/>
        <dbReference type="ChEBI" id="CHEBI:15378"/>
        <dbReference type="ChEBI" id="CHEBI:15890"/>
        <dbReference type="ChEBI" id="CHEBI:32544"/>
        <dbReference type="ChEBI" id="CHEBI:57502"/>
        <dbReference type="ChEBI" id="CHEBI:57918"/>
        <dbReference type="EC" id="2.4.2.21"/>
    </reaction>
</comment>
<keyword evidence="12" id="KW-1185">Reference proteome</keyword>
<evidence type="ECO:0000256" key="5">
    <source>
        <dbReference type="ARBA" id="ARBA00022573"/>
    </source>
</evidence>
<keyword evidence="6 10" id="KW-0328">Glycosyltransferase</keyword>
<dbReference type="InterPro" id="IPR023195">
    <property type="entry name" value="Nict_dMeBzImd_PRibTrfase_N"/>
</dbReference>
<evidence type="ECO:0000256" key="8">
    <source>
        <dbReference type="ARBA" id="ARBA00030686"/>
    </source>
</evidence>
<evidence type="ECO:0000256" key="10">
    <source>
        <dbReference type="HAMAP-Rule" id="MF_00230"/>
    </source>
</evidence>
<evidence type="ECO:0000256" key="4">
    <source>
        <dbReference type="ARBA" id="ARBA00015486"/>
    </source>
</evidence>
<dbReference type="PANTHER" id="PTHR43463">
    <property type="entry name" value="NICOTINATE-NUCLEOTIDE--DIMETHYLBENZIMIDAZOLE PHOSPHORIBOSYLTRANSFERASE"/>
    <property type="match status" value="1"/>
</dbReference>
<keyword evidence="7 10" id="KW-0808">Transferase</keyword>
<dbReference type="NCBIfam" id="TIGR03160">
    <property type="entry name" value="cobT_DBIPRT"/>
    <property type="match status" value="1"/>
</dbReference>
<accession>A0ABW4XG63</accession>
<dbReference type="Proteomes" id="UP001597380">
    <property type="component" value="Unassembled WGS sequence"/>
</dbReference>
<evidence type="ECO:0000313" key="12">
    <source>
        <dbReference type="Proteomes" id="UP001597380"/>
    </source>
</evidence>
<dbReference type="CDD" id="cd02439">
    <property type="entry name" value="DMB-PRT_CobT"/>
    <property type="match status" value="1"/>
</dbReference>
<dbReference type="NCBIfam" id="NF000996">
    <property type="entry name" value="PRK00105.1"/>
    <property type="match status" value="1"/>
</dbReference>
<dbReference type="Pfam" id="PF02277">
    <property type="entry name" value="DBI_PRT"/>
    <property type="match status" value="1"/>
</dbReference>
<dbReference type="PANTHER" id="PTHR43463:SF1">
    <property type="entry name" value="NICOTINATE-NUCLEOTIDE--DIMETHYLBENZIMIDAZOLE PHOSPHORIBOSYLTRANSFERASE"/>
    <property type="match status" value="1"/>
</dbReference>
<comment type="pathway">
    <text evidence="1 10">Nucleoside biosynthesis; alpha-ribazole biosynthesis; alpha-ribazole from 5,6-dimethylbenzimidazole: step 1/2.</text>
</comment>
<dbReference type="InterPro" id="IPR003200">
    <property type="entry name" value="Nict_dMeBzImd_PRibTrfase"/>
</dbReference>
<dbReference type="SUPFAM" id="SSF52733">
    <property type="entry name" value="Nicotinate mononucleotide:5,6-dimethylbenzimidazole phosphoribosyltransferase (CobT)"/>
    <property type="match status" value="1"/>
</dbReference>
<reference evidence="12" key="1">
    <citation type="journal article" date="2019" name="Int. J. Syst. Evol. Microbiol.">
        <title>The Global Catalogue of Microorganisms (GCM) 10K type strain sequencing project: providing services to taxonomists for standard genome sequencing and annotation.</title>
        <authorList>
            <consortium name="The Broad Institute Genomics Platform"/>
            <consortium name="The Broad Institute Genome Sequencing Center for Infectious Disease"/>
            <person name="Wu L."/>
            <person name="Ma J."/>
        </authorList>
    </citation>
    <scope>NUCLEOTIDE SEQUENCE [LARGE SCALE GENOMIC DNA]</scope>
    <source>
        <strain evidence="12">CGMCC 1.10992</strain>
    </source>
</reference>
<evidence type="ECO:0000256" key="9">
    <source>
        <dbReference type="ARBA" id="ARBA00047340"/>
    </source>
</evidence>
<organism evidence="11 12">
    <name type="scientific">Corallincola platygyrae</name>
    <dbReference type="NCBI Taxonomy" id="1193278"/>
    <lineage>
        <taxon>Bacteria</taxon>
        <taxon>Pseudomonadati</taxon>
        <taxon>Pseudomonadota</taxon>
        <taxon>Gammaproteobacteria</taxon>
        <taxon>Alteromonadales</taxon>
        <taxon>Psychromonadaceae</taxon>
        <taxon>Corallincola</taxon>
    </lineage>
</organism>
<dbReference type="Gene3D" id="1.10.1610.10">
    <property type="match status" value="1"/>
</dbReference>
<dbReference type="EMBL" id="JBHUHT010000003">
    <property type="protein sequence ID" value="MFD2094492.1"/>
    <property type="molecule type" value="Genomic_DNA"/>
</dbReference>